<protein>
    <submittedName>
        <fullName evidence="1">Uncharacterized protein</fullName>
    </submittedName>
</protein>
<dbReference type="AlphaFoldDB" id="A0A0F9A309"/>
<evidence type="ECO:0000313" key="1">
    <source>
        <dbReference type="EMBL" id="KKK66566.1"/>
    </source>
</evidence>
<sequence length="99" mass="11141">MRLQDNGDSVAMWVSANETYEWANRIGSSWPCSELSGKRFFAAFDTNGLYELTVDGKDPNDMTCWIPGDEFSAITSDLLAERLATDHPCYFVTVGQYQD</sequence>
<feature type="non-terminal residue" evidence="1">
    <location>
        <position position="1"/>
    </location>
</feature>
<gene>
    <name evidence="1" type="ORF">LCGC14_2962840</name>
</gene>
<proteinExistence type="predicted"/>
<organism evidence="1">
    <name type="scientific">marine sediment metagenome</name>
    <dbReference type="NCBI Taxonomy" id="412755"/>
    <lineage>
        <taxon>unclassified sequences</taxon>
        <taxon>metagenomes</taxon>
        <taxon>ecological metagenomes</taxon>
    </lineage>
</organism>
<dbReference type="EMBL" id="LAZR01060017">
    <property type="protein sequence ID" value="KKK66566.1"/>
    <property type="molecule type" value="Genomic_DNA"/>
</dbReference>
<comment type="caution">
    <text evidence="1">The sequence shown here is derived from an EMBL/GenBank/DDBJ whole genome shotgun (WGS) entry which is preliminary data.</text>
</comment>
<accession>A0A0F9A309</accession>
<name>A0A0F9A309_9ZZZZ</name>
<reference evidence="1" key="1">
    <citation type="journal article" date="2015" name="Nature">
        <title>Complex archaea that bridge the gap between prokaryotes and eukaryotes.</title>
        <authorList>
            <person name="Spang A."/>
            <person name="Saw J.H."/>
            <person name="Jorgensen S.L."/>
            <person name="Zaremba-Niedzwiedzka K."/>
            <person name="Martijn J."/>
            <person name="Lind A.E."/>
            <person name="van Eijk R."/>
            <person name="Schleper C."/>
            <person name="Guy L."/>
            <person name="Ettema T.J."/>
        </authorList>
    </citation>
    <scope>NUCLEOTIDE SEQUENCE</scope>
</reference>